<accession>L7VVE9</accession>
<feature type="region of interest" description="Disordered" evidence="1">
    <location>
        <begin position="381"/>
        <end position="405"/>
    </location>
</feature>
<dbReference type="EMBL" id="JX649867">
    <property type="protein sequence ID" value="AGC71286.1"/>
    <property type="molecule type" value="Genomic_DNA"/>
</dbReference>
<dbReference type="SUPFAM" id="SSF53187">
    <property type="entry name" value="Zn-dependent exopeptidases"/>
    <property type="match status" value="1"/>
</dbReference>
<dbReference type="InterPro" id="IPR002508">
    <property type="entry name" value="MurNAc-LAA_cat"/>
</dbReference>
<protein>
    <submittedName>
        <fullName evidence="3">N-acetylmuramoyl-L-alanine amidase</fullName>
        <ecNumber evidence="3">3.5.1.28</ecNumber>
    </submittedName>
</protein>
<proteinExistence type="predicted"/>
<feature type="domain" description="MurNAc-LAA" evidence="2">
    <location>
        <begin position="239"/>
        <end position="355"/>
    </location>
</feature>
<dbReference type="InterPro" id="IPR050695">
    <property type="entry name" value="N-acetylmuramoyl_amidase_3"/>
</dbReference>
<sequence>METYLDQTYRLGDSGAAISEIAGLLHGLGLLDDQPRDVFDADLEEAVRAFQQQRGLLVDGQVGPGTYRRLNETRWHLGDRILIFRAGDLMVGDDVYQLQRRLLDLGFAIGRVDGYFGVETSTGLTDFQRNYGLVTDGTCGPETLKALTRLSPMVQGGAPNAMRAESRIRAAGPNLSDKVIVIDISRAHNLPEAHSETSDIIVKDLAQRIAGRFGATGVSAYLTTSSFGSADLQEERERAKFANELRADLLIAIALDYSENPEAKGISAYFFGDTNHDTWSTTGEKLAGLIQREIVARTGMTNLRSHAKTWDLLRMTRMPAMWMDIGYVSSSADMARLQDASQRDLIAEAIVVATQRFYLTPEEDEETGRLNYADIKAKLREFPAQVGPGDPSSGDPSSGESALGD</sequence>
<dbReference type="EC" id="3.5.1.28" evidence="3"/>
<dbReference type="InterPro" id="IPR036365">
    <property type="entry name" value="PGBD-like_sf"/>
</dbReference>
<dbReference type="GO" id="GO:0009253">
    <property type="term" value="P:peptidoglycan catabolic process"/>
    <property type="evidence" value="ECO:0007669"/>
    <property type="project" value="InterPro"/>
</dbReference>
<dbReference type="Gene3D" id="1.10.101.10">
    <property type="entry name" value="PGBD-like superfamily/PGBD"/>
    <property type="match status" value="2"/>
</dbReference>
<dbReference type="GO" id="GO:0008745">
    <property type="term" value="F:N-acetylmuramoyl-L-alanine amidase activity"/>
    <property type="evidence" value="ECO:0007669"/>
    <property type="project" value="UniProtKB-EC"/>
</dbReference>
<evidence type="ECO:0000313" key="3">
    <source>
        <dbReference type="EMBL" id="AGC71286.1"/>
    </source>
</evidence>
<dbReference type="SUPFAM" id="SSF47090">
    <property type="entry name" value="PGBD-like"/>
    <property type="match status" value="2"/>
</dbReference>
<dbReference type="PANTHER" id="PTHR30404:SF8">
    <property type="entry name" value="AUTOLYSIN PH-RELATED"/>
    <property type="match status" value="1"/>
</dbReference>
<dbReference type="Pfam" id="PF01471">
    <property type="entry name" value="PG_binding_1"/>
    <property type="match status" value="2"/>
</dbReference>
<dbReference type="Pfam" id="PF01520">
    <property type="entry name" value="Amidase_3"/>
    <property type="match status" value="1"/>
</dbReference>
<reference evidence="3" key="1">
    <citation type="submission" date="2012-09" db="EMBL/GenBank/DDBJ databases">
        <title>Metagenomic Characterization of a Microbial Community in Wastewater Detects High Levels of Antibiotic Resistance.</title>
        <authorList>
            <person name="Abrams M."/>
            <person name="Caldwell A."/>
            <person name="Vandaei E."/>
            <person name="Lee W."/>
            <person name="Perrott J."/>
            <person name="Khan S.Y."/>
            <person name="Ta J."/>
            <person name="Romero D."/>
            <person name="Nguyen V."/>
            <person name="Pourmand N."/>
            <person name="Ouverney C.C."/>
        </authorList>
    </citation>
    <scope>NUCLEOTIDE SEQUENCE</scope>
</reference>
<dbReference type="CDD" id="cd02696">
    <property type="entry name" value="MurNAc-LAA"/>
    <property type="match status" value="1"/>
</dbReference>
<dbReference type="AlphaFoldDB" id="L7VVE9"/>
<dbReference type="InterPro" id="IPR036366">
    <property type="entry name" value="PGBDSf"/>
</dbReference>
<organism evidence="3">
    <name type="scientific">uncultured bacterium A1Q1_fos_140</name>
    <dbReference type="NCBI Taxonomy" id="1256547"/>
    <lineage>
        <taxon>Bacteria</taxon>
        <taxon>environmental samples</taxon>
    </lineage>
</organism>
<evidence type="ECO:0000256" key="1">
    <source>
        <dbReference type="SAM" id="MobiDB-lite"/>
    </source>
</evidence>
<keyword evidence="3" id="KW-0378">Hydrolase</keyword>
<dbReference type="PANTHER" id="PTHR30404">
    <property type="entry name" value="N-ACETYLMURAMOYL-L-ALANINE AMIDASE"/>
    <property type="match status" value="1"/>
</dbReference>
<dbReference type="GO" id="GO:0030288">
    <property type="term" value="C:outer membrane-bounded periplasmic space"/>
    <property type="evidence" value="ECO:0007669"/>
    <property type="project" value="TreeGrafter"/>
</dbReference>
<evidence type="ECO:0000259" key="2">
    <source>
        <dbReference type="SMART" id="SM00646"/>
    </source>
</evidence>
<name>L7VVE9_9BACT</name>
<feature type="compositionally biased region" description="Low complexity" evidence="1">
    <location>
        <begin position="387"/>
        <end position="399"/>
    </location>
</feature>
<dbReference type="Gene3D" id="3.40.630.40">
    <property type="entry name" value="Zn-dependent exopeptidases"/>
    <property type="match status" value="1"/>
</dbReference>
<dbReference type="SMART" id="SM00646">
    <property type="entry name" value="Ami_3"/>
    <property type="match status" value="1"/>
</dbReference>
<dbReference type="InterPro" id="IPR002477">
    <property type="entry name" value="Peptidoglycan-bd-like"/>
</dbReference>